<dbReference type="Proteomes" id="UP000520767">
    <property type="component" value="Unassembled WGS sequence"/>
</dbReference>
<dbReference type="EMBL" id="JACHJQ010000003">
    <property type="protein sequence ID" value="MBB4906890.1"/>
    <property type="molecule type" value="Genomic_DNA"/>
</dbReference>
<evidence type="ECO:0000259" key="3">
    <source>
        <dbReference type="PROSITE" id="PS51468"/>
    </source>
</evidence>
<feature type="compositionally biased region" description="Pro residues" evidence="1">
    <location>
        <begin position="681"/>
        <end position="692"/>
    </location>
</feature>
<reference evidence="4 5" key="1">
    <citation type="submission" date="2020-08" db="EMBL/GenBank/DDBJ databases">
        <title>Genomic Encyclopedia of Type Strains, Phase III (KMG-III): the genomes of soil and plant-associated and newly described type strains.</title>
        <authorList>
            <person name="Whitman W."/>
        </authorList>
    </citation>
    <scope>NUCLEOTIDE SEQUENCE [LARGE SCALE GENOMIC DNA]</scope>
    <source>
        <strain evidence="4 5">CECT 8960</strain>
    </source>
</reference>
<dbReference type="SUPFAM" id="SSF53300">
    <property type="entry name" value="vWA-like"/>
    <property type="match status" value="1"/>
</dbReference>
<feature type="domain" description="VIT" evidence="3">
    <location>
        <begin position="19"/>
        <end position="147"/>
    </location>
</feature>
<dbReference type="AlphaFoldDB" id="A0A7W7Q4G8"/>
<organism evidence="4 5">
    <name type="scientific">Actinophytocola algeriensis</name>
    <dbReference type="NCBI Taxonomy" id="1768010"/>
    <lineage>
        <taxon>Bacteria</taxon>
        <taxon>Bacillati</taxon>
        <taxon>Actinomycetota</taxon>
        <taxon>Actinomycetes</taxon>
        <taxon>Pseudonocardiales</taxon>
        <taxon>Pseudonocardiaceae</taxon>
    </lineage>
</organism>
<name>A0A7W7Q4G8_9PSEU</name>
<evidence type="ECO:0000259" key="2">
    <source>
        <dbReference type="PROSITE" id="PS50234"/>
    </source>
</evidence>
<evidence type="ECO:0000313" key="5">
    <source>
        <dbReference type="Proteomes" id="UP000520767"/>
    </source>
</evidence>
<dbReference type="RefSeq" id="WP_184811036.1">
    <property type="nucleotide sequence ID" value="NZ_JACHJQ010000003.1"/>
</dbReference>
<sequence>MSTDIELIDQAEVTARPTDDDGLGCLRTKHGNLPLESIDVRARITGLASHTELTQGFRNTYDEPLEATYVFPLPPRAAVTAMRMEADGRVVEGVLKERGEARATYDQAIQEGKRASIAEEERPGVFTMRVGNILSGERVTVHLTLAGALSYEDGEATYRFPLVVAPKYIPGQPVDGEQVGDGTALDTNEVPDASRISPPVLLPGFPNPVDLSLEVDVDSAGLPLAGVRSSLHATAIEDAGTGLRIRLNPGERADRDFLLRLQVGDESAVTTALAVLPDEDEQGGTFALTVLPPTGEAPKRGRDVVLVLDRSGSMGGWKMVAARRAAARIIDTLGGDDRFAVLAFDHLIDTPPTLPEQLVEATDRNRFRAVEFLSNLDARGGTEMLAPLRRGAELLREVAVRERVLVLVTDGQIGNEDQLLYELSSKLSGVRVHTVGIDRAVNEGFLQRLAGSQGRCELVESEDRLDEAMHNIHRRIGTPLLTDLQVTPDGLAVDMTTLAPAPIPDVFPGAPVVVMGRYTGSPDGAVTVSGQPGLQARLSATKSDNPALAALWARANLRDLEDKYVTGQTSLEEQIVETSLKFGVLSRFTAFVAVDQRVVNEGGNTRRVTQPVDLPSGWEVPGAAPAGAAAMPASMPTFGAAARFSAAEATRGAPAPNYGMQGGYGSAPDSFGGYDQGSYGGPPPSGPVPGGFPSPAAGVPGRPLVPPAGKRRTRGGKPTPPPPAPGDGASLTTFVQDELTRLRGSDGQDVWLRAGLLTALSERIRVLLDVWKQNNEPQEARTTLGTLSTELASPTADPAEVDRRWHQALTTLESLTTGGTPRTRRPFWKR</sequence>
<gene>
    <name evidence="4" type="ORF">FHR82_003110</name>
</gene>
<accession>A0A7W7Q4G8</accession>
<dbReference type="InterPro" id="IPR036465">
    <property type="entry name" value="vWFA_dom_sf"/>
</dbReference>
<dbReference type="Pfam" id="PF00092">
    <property type="entry name" value="VWA"/>
    <property type="match status" value="1"/>
</dbReference>
<dbReference type="PROSITE" id="PS51468">
    <property type="entry name" value="VIT"/>
    <property type="match status" value="1"/>
</dbReference>
<dbReference type="PANTHER" id="PTHR45737:SF6">
    <property type="entry name" value="VON WILLEBRAND FACTOR A DOMAIN-CONTAINING PROTEIN 5A"/>
    <property type="match status" value="1"/>
</dbReference>
<feature type="domain" description="VWFA" evidence="2">
    <location>
        <begin position="303"/>
        <end position="476"/>
    </location>
</feature>
<dbReference type="Pfam" id="PF08487">
    <property type="entry name" value="VIT"/>
    <property type="match status" value="1"/>
</dbReference>
<dbReference type="PANTHER" id="PTHR45737">
    <property type="entry name" value="VON WILLEBRAND FACTOR A DOMAIN-CONTAINING PROTEIN 5A"/>
    <property type="match status" value="1"/>
</dbReference>
<comment type="caution">
    <text evidence="4">The sequence shown here is derived from an EMBL/GenBank/DDBJ whole genome shotgun (WGS) entry which is preliminary data.</text>
</comment>
<proteinExistence type="predicted"/>
<dbReference type="SMART" id="SM00609">
    <property type="entry name" value="VIT"/>
    <property type="match status" value="1"/>
</dbReference>
<evidence type="ECO:0000313" key="4">
    <source>
        <dbReference type="EMBL" id="MBB4906890.1"/>
    </source>
</evidence>
<dbReference type="PROSITE" id="PS50234">
    <property type="entry name" value="VWFA"/>
    <property type="match status" value="1"/>
</dbReference>
<keyword evidence="5" id="KW-1185">Reference proteome</keyword>
<feature type="region of interest" description="Disordered" evidence="1">
    <location>
        <begin position="667"/>
        <end position="730"/>
    </location>
</feature>
<dbReference type="Gene3D" id="3.40.50.410">
    <property type="entry name" value="von Willebrand factor, type A domain"/>
    <property type="match status" value="1"/>
</dbReference>
<protein>
    <submittedName>
        <fullName evidence="4">Ca-activated chloride channel family protein</fullName>
    </submittedName>
</protein>
<evidence type="ECO:0000256" key="1">
    <source>
        <dbReference type="SAM" id="MobiDB-lite"/>
    </source>
</evidence>
<dbReference type="InterPro" id="IPR002035">
    <property type="entry name" value="VWF_A"/>
</dbReference>
<dbReference type="InterPro" id="IPR013694">
    <property type="entry name" value="VIT"/>
</dbReference>
<dbReference type="SMART" id="SM00327">
    <property type="entry name" value="VWA"/>
    <property type="match status" value="1"/>
</dbReference>